<dbReference type="WBParaSite" id="ACOC_0001307701-mRNA-1">
    <property type="protein sequence ID" value="ACOC_0001307701-mRNA-1"/>
    <property type="gene ID" value="ACOC_0001307701"/>
</dbReference>
<organism evidence="4">
    <name type="scientific">Angiostrongylus costaricensis</name>
    <name type="common">Nematode worm</name>
    <dbReference type="NCBI Taxonomy" id="334426"/>
    <lineage>
        <taxon>Eukaryota</taxon>
        <taxon>Metazoa</taxon>
        <taxon>Ecdysozoa</taxon>
        <taxon>Nematoda</taxon>
        <taxon>Chromadorea</taxon>
        <taxon>Rhabditida</taxon>
        <taxon>Rhabditina</taxon>
        <taxon>Rhabditomorpha</taxon>
        <taxon>Strongyloidea</taxon>
        <taxon>Metastrongylidae</taxon>
        <taxon>Angiostrongylus</taxon>
    </lineage>
</organism>
<name>A0A0R3Q1Z2_ANGCS</name>
<gene>
    <name evidence="2" type="ORF">ACOC_LOCUS13078</name>
</gene>
<feature type="region of interest" description="Disordered" evidence="1">
    <location>
        <begin position="1"/>
        <end position="48"/>
    </location>
</feature>
<evidence type="ECO:0000313" key="2">
    <source>
        <dbReference type="EMBL" id="VDM64663.1"/>
    </source>
</evidence>
<reference evidence="4" key="1">
    <citation type="submission" date="2017-02" db="UniProtKB">
        <authorList>
            <consortium name="WormBaseParasite"/>
        </authorList>
    </citation>
    <scope>IDENTIFICATION</scope>
</reference>
<protein>
    <submittedName>
        <fullName evidence="2 4">Uncharacterized protein</fullName>
    </submittedName>
</protein>
<evidence type="ECO:0000313" key="4">
    <source>
        <dbReference type="WBParaSite" id="ACOC_0001307701-mRNA-1"/>
    </source>
</evidence>
<evidence type="ECO:0000313" key="3">
    <source>
        <dbReference type="Proteomes" id="UP000267027"/>
    </source>
</evidence>
<proteinExistence type="predicted"/>
<evidence type="ECO:0000256" key="1">
    <source>
        <dbReference type="SAM" id="MobiDB-lite"/>
    </source>
</evidence>
<keyword evidence="3" id="KW-1185">Reference proteome</keyword>
<reference evidence="2 3" key="2">
    <citation type="submission" date="2018-11" db="EMBL/GenBank/DDBJ databases">
        <authorList>
            <consortium name="Pathogen Informatics"/>
        </authorList>
    </citation>
    <scope>NUCLEOTIDE SEQUENCE [LARGE SCALE GENOMIC DNA]</scope>
    <source>
        <strain evidence="2 3">Costa Rica</strain>
    </source>
</reference>
<sequence length="48" mass="5494">MLYRHRSPPCSRENSIQPQAGKELSSSTTRKKSSCIRRENSKRSSVQT</sequence>
<accession>A0A0R3Q1Z2</accession>
<dbReference type="Proteomes" id="UP000267027">
    <property type="component" value="Unassembled WGS sequence"/>
</dbReference>
<feature type="compositionally biased region" description="Polar residues" evidence="1">
    <location>
        <begin position="12"/>
        <end position="28"/>
    </location>
</feature>
<dbReference type="AlphaFoldDB" id="A0A0R3Q1Z2"/>
<dbReference type="EMBL" id="UYYA01005466">
    <property type="protein sequence ID" value="VDM64663.1"/>
    <property type="molecule type" value="Genomic_DNA"/>
</dbReference>